<proteinExistence type="predicted"/>
<reference evidence="3" key="1">
    <citation type="journal article" date="2019" name="Int. J. Syst. Evol. Microbiol.">
        <title>The Global Catalogue of Microorganisms (GCM) 10K type strain sequencing project: providing services to taxonomists for standard genome sequencing and annotation.</title>
        <authorList>
            <consortium name="The Broad Institute Genomics Platform"/>
            <consortium name="The Broad Institute Genome Sequencing Center for Infectious Disease"/>
            <person name="Wu L."/>
            <person name="Ma J."/>
        </authorList>
    </citation>
    <scope>NUCLEOTIDE SEQUENCE [LARGE SCALE GENOMIC DNA]</scope>
    <source>
        <strain evidence="3">CGMCC 4.7466</strain>
    </source>
</reference>
<feature type="transmembrane region" description="Helical" evidence="1">
    <location>
        <begin position="91"/>
        <end position="111"/>
    </location>
</feature>
<evidence type="ECO:0000256" key="1">
    <source>
        <dbReference type="SAM" id="Phobius"/>
    </source>
</evidence>
<protein>
    <recommendedName>
        <fullName evidence="4">DUF4386 domain-containing protein</fullName>
    </recommendedName>
</protein>
<name>A0ABV9T7Q5_9BACT</name>
<dbReference type="PROSITE" id="PS51257">
    <property type="entry name" value="PROKAR_LIPOPROTEIN"/>
    <property type="match status" value="1"/>
</dbReference>
<comment type="caution">
    <text evidence="2">The sequence shown here is derived from an EMBL/GenBank/DDBJ whole genome shotgun (WGS) entry which is preliminary data.</text>
</comment>
<feature type="transmembrane region" description="Helical" evidence="1">
    <location>
        <begin position="56"/>
        <end position="79"/>
    </location>
</feature>
<keyword evidence="3" id="KW-1185">Reference proteome</keyword>
<organism evidence="2 3">
    <name type="scientific">Negadavirga shengliensis</name>
    <dbReference type="NCBI Taxonomy" id="1389218"/>
    <lineage>
        <taxon>Bacteria</taxon>
        <taxon>Pseudomonadati</taxon>
        <taxon>Bacteroidota</taxon>
        <taxon>Cytophagia</taxon>
        <taxon>Cytophagales</taxon>
        <taxon>Cyclobacteriaceae</taxon>
        <taxon>Negadavirga</taxon>
    </lineage>
</organism>
<keyword evidence="1" id="KW-0472">Membrane</keyword>
<evidence type="ECO:0000313" key="2">
    <source>
        <dbReference type="EMBL" id="MFC4874466.1"/>
    </source>
</evidence>
<gene>
    <name evidence="2" type="ORF">ACFPFU_22370</name>
</gene>
<feature type="transmembrane region" description="Helical" evidence="1">
    <location>
        <begin position="202"/>
        <end position="223"/>
    </location>
</feature>
<sequence>MEKISNYKRTLGIITISAGIVSAACIFLGAYAVEYNFEAFSEPTLMLQYVHNHKEAYWFLLLDMAGYYLLLLPVIFYLHQQYQYQSPWVPLFTFSGLAYVLTGAIGAAMLASTWPDLMQQYSTAPEVEQHAIVLAFNTLTHLVTKGLWNMLEVLFAGTWWIGFGIMLKRDSKTIGLLSVTAGTACLVDSVGTMAGWKIMSELGVNLYLVLGIVWPIVLGIRLIRQSAFPTAFHAPTTSSYIKNQTHAKV</sequence>
<keyword evidence="1" id="KW-1133">Transmembrane helix</keyword>
<dbReference type="Proteomes" id="UP001595818">
    <property type="component" value="Unassembled WGS sequence"/>
</dbReference>
<keyword evidence="1" id="KW-0812">Transmembrane</keyword>
<feature type="transmembrane region" description="Helical" evidence="1">
    <location>
        <begin position="174"/>
        <end position="196"/>
    </location>
</feature>
<evidence type="ECO:0000313" key="3">
    <source>
        <dbReference type="Proteomes" id="UP001595818"/>
    </source>
</evidence>
<dbReference type="RefSeq" id="WP_377068338.1">
    <property type="nucleotide sequence ID" value="NZ_JBHSJJ010000018.1"/>
</dbReference>
<feature type="transmembrane region" description="Helical" evidence="1">
    <location>
        <begin position="12"/>
        <end position="33"/>
    </location>
</feature>
<evidence type="ECO:0008006" key="4">
    <source>
        <dbReference type="Google" id="ProtNLM"/>
    </source>
</evidence>
<feature type="transmembrane region" description="Helical" evidence="1">
    <location>
        <begin position="147"/>
        <end position="167"/>
    </location>
</feature>
<accession>A0ABV9T7Q5</accession>
<dbReference type="EMBL" id="JBHSJJ010000018">
    <property type="protein sequence ID" value="MFC4874466.1"/>
    <property type="molecule type" value="Genomic_DNA"/>
</dbReference>